<dbReference type="RefSeq" id="WP_376801447.1">
    <property type="nucleotide sequence ID" value="NZ_DBNB01000021.1"/>
</dbReference>
<dbReference type="EMBL" id="LWDL01000030">
    <property type="protein sequence ID" value="OQW49841.1"/>
    <property type="molecule type" value="Genomic_DNA"/>
</dbReference>
<evidence type="ECO:0000313" key="3">
    <source>
        <dbReference type="Proteomes" id="UP000192872"/>
    </source>
</evidence>
<reference evidence="2 3" key="1">
    <citation type="journal article" date="2017" name="Water Res.">
        <title>Comammox in drinking water systems.</title>
        <authorList>
            <person name="Wang Y."/>
            <person name="Ma L."/>
            <person name="Mao Y."/>
            <person name="Jiang X."/>
            <person name="Xia Y."/>
            <person name="Yu K."/>
            <person name="Li B."/>
            <person name="Zhang T."/>
        </authorList>
    </citation>
    <scope>NUCLEOTIDE SEQUENCE [LARGE SCALE GENOMIC DNA]</scope>
    <source>
        <strain evidence="2">SG_bin8</strain>
    </source>
</reference>
<accession>A0A1W9HRG1</accession>
<comment type="caution">
    <text evidence="2">The sequence shown here is derived from an EMBL/GenBank/DDBJ whole genome shotgun (WGS) entry which is preliminary data.</text>
</comment>
<feature type="region of interest" description="Disordered" evidence="1">
    <location>
        <begin position="1"/>
        <end position="20"/>
    </location>
</feature>
<name>A0A1W9HRG1_9HYPH</name>
<sequence length="93" mass="10372">MGWLSKLFAGGGKRDSAREAPPVDYKGFVIRPAPYSENGQFQTAGFIDKVIGDETKTHRFVRADRQADFDGAVAFTTMKARQLIDEQGDRLFT</sequence>
<proteinExistence type="predicted"/>
<evidence type="ECO:0000313" key="2">
    <source>
        <dbReference type="EMBL" id="OQW49841.1"/>
    </source>
</evidence>
<dbReference type="InterPro" id="IPR018772">
    <property type="entry name" value="Transcription_activator_HlyU"/>
</dbReference>
<dbReference type="STRING" id="1827387.A4S15_14140"/>
<evidence type="ECO:0000256" key="1">
    <source>
        <dbReference type="SAM" id="MobiDB-lite"/>
    </source>
</evidence>
<dbReference type="Proteomes" id="UP000192872">
    <property type="component" value="Unassembled WGS sequence"/>
</dbReference>
<protein>
    <submittedName>
        <fullName evidence="2">Uncharacterized protein</fullName>
    </submittedName>
</protein>
<gene>
    <name evidence="2" type="ORF">A4S15_14140</name>
</gene>
<organism evidence="2 3">
    <name type="scientific">Candidatus Raskinella chloraquaticus</name>
    <dbReference type="NCBI Taxonomy" id="1951219"/>
    <lineage>
        <taxon>Bacteria</taxon>
        <taxon>Pseudomonadati</taxon>
        <taxon>Pseudomonadota</taxon>
        <taxon>Alphaproteobacteria</taxon>
        <taxon>Hyphomicrobiales</taxon>
        <taxon>Phreatobacteraceae</taxon>
        <taxon>Candidatus Raskinella</taxon>
    </lineage>
</organism>
<dbReference type="Pfam" id="PF10115">
    <property type="entry name" value="HlyU"/>
    <property type="match status" value="1"/>
</dbReference>
<dbReference type="AlphaFoldDB" id="A0A1W9HRG1"/>